<dbReference type="GO" id="GO:0004467">
    <property type="term" value="F:long-chain fatty acid-CoA ligase activity"/>
    <property type="evidence" value="ECO:0007669"/>
    <property type="project" value="UniProtKB-EC"/>
</dbReference>
<dbReference type="InterPro" id="IPR000873">
    <property type="entry name" value="AMP-dep_synth/lig_dom"/>
</dbReference>
<dbReference type="Pfam" id="PF00501">
    <property type="entry name" value="AMP-binding"/>
    <property type="match status" value="1"/>
</dbReference>
<evidence type="ECO:0000256" key="7">
    <source>
        <dbReference type="ARBA" id="ARBA00048666"/>
    </source>
</evidence>
<keyword evidence="3" id="KW-0276">Fatty acid metabolism</keyword>
<dbReference type="InterPro" id="IPR045851">
    <property type="entry name" value="AMP-bd_C_sf"/>
</dbReference>
<dbReference type="PANTHER" id="PTHR43107:SF22">
    <property type="entry name" value="VERY LONG-CHAIN ACYL-COA SYNTHETASE"/>
    <property type="match status" value="1"/>
</dbReference>
<dbReference type="InterPro" id="IPR020845">
    <property type="entry name" value="AMP-binding_CS"/>
</dbReference>
<dbReference type="Gene3D" id="3.30.300.30">
    <property type="match status" value="1"/>
</dbReference>
<comment type="catalytic activity">
    <reaction evidence="5">
        <text>a very long-chain fatty acid + ATP + CoA = a very long-chain fatty acyl-CoA + AMP + diphosphate</text>
        <dbReference type="Rhea" id="RHEA:54536"/>
        <dbReference type="ChEBI" id="CHEBI:30616"/>
        <dbReference type="ChEBI" id="CHEBI:33019"/>
        <dbReference type="ChEBI" id="CHEBI:57287"/>
        <dbReference type="ChEBI" id="CHEBI:58950"/>
        <dbReference type="ChEBI" id="CHEBI:138261"/>
        <dbReference type="ChEBI" id="CHEBI:456215"/>
    </reaction>
    <physiologicalReaction direction="left-to-right" evidence="5">
        <dbReference type="Rhea" id="RHEA:54537"/>
    </physiologicalReaction>
</comment>
<gene>
    <name evidence="9" type="ORF">RRG08_044996</name>
</gene>
<keyword evidence="3" id="KW-0443">Lipid metabolism</keyword>
<evidence type="ECO:0000313" key="9">
    <source>
        <dbReference type="EMBL" id="KAK3731937.1"/>
    </source>
</evidence>
<name>A0AAE0Y3L7_9GAST</name>
<evidence type="ECO:0000256" key="1">
    <source>
        <dbReference type="ARBA" id="ARBA00006432"/>
    </source>
</evidence>
<comment type="catalytic activity">
    <reaction evidence="7">
        <text>tetracosanoate + ATP + CoA = tetracosanoyl-CoA + AMP + diphosphate</text>
        <dbReference type="Rhea" id="RHEA:33639"/>
        <dbReference type="ChEBI" id="CHEBI:30616"/>
        <dbReference type="ChEBI" id="CHEBI:31014"/>
        <dbReference type="ChEBI" id="CHEBI:33019"/>
        <dbReference type="ChEBI" id="CHEBI:57287"/>
        <dbReference type="ChEBI" id="CHEBI:65052"/>
        <dbReference type="ChEBI" id="CHEBI:456215"/>
    </reaction>
    <physiologicalReaction direction="left-to-right" evidence="7">
        <dbReference type="Rhea" id="RHEA:33640"/>
    </physiologicalReaction>
</comment>
<proteinExistence type="inferred from homology"/>
<dbReference type="GO" id="GO:0005324">
    <property type="term" value="F:long-chain fatty acid transmembrane transporter activity"/>
    <property type="evidence" value="ECO:0007669"/>
    <property type="project" value="TreeGrafter"/>
</dbReference>
<evidence type="ECO:0000259" key="8">
    <source>
        <dbReference type="Pfam" id="PF00501"/>
    </source>
</evidence>
<sequence length="602" mass="67737">MDVYAGIEHDIQELIQWDNLIQDVTKQLESHFIDKFEAWVAKQPKKPFVIYDDIVYTYEDMDRMACRVANIAKSWGLKPRDCVAIMIQNEPSFLWTFYGLQKLGVAVSFINHNLRSSPLVHSILAVQCSALIFGSGDELLEAVVEIMPQLHSLPIFAQGVRRPLPAGISSFDELMQTTYPLAISPTLRADLTLMDTCCYIFTSGTTGKPKPVICSQMKVLGVCSGCRFMSTMCLDDIVYCVLPLYHNTGCNMTVGAALVAGATVVLRKKFSARHFWSDCRRHKVTVIPYIGELLRYLLSQPENELDGTHSVRVVFGAGLRTDIWQDFLKRFNIPKVVEFYGATECTAFTANWSGKLGAVGRLSPLLNKFDPDNKVLVKFDLATVMPLRGKDGFCIPVRVGEPGLLLSKLPEHLIGKHLYKASDEANEKKLVRDAFIPGDVYINYGDALVQDKEYFLYFYDRLGDTFRWKGENVSTKEVANAMGVLPFIEDSNVYGVEIPGQDGKAGMASISLVQGARLGNEELTSLYSHVIKELPTYARPLFVRHIPQAFITGTFKNRKVELAQEGYDVERVKDPLYFLDHHNKTYTALTSKNRSQFLRSKL</sequence>
<comment type="caution">
    <text evidence="9">The sequence shown here is derived from an EMBL/GenBank/DDBJ whole genome shotgun (WGS) entry which is preliminary data.</text>
</comment>
<dbReference type="PROSITE" id="PS00455">
    <property type="entry name" value="AMP_BINDING"/>
    <property type="match status" value="1"/>
</dbReference>
<evidence type="ECO:0000256" key="2">
    <source>
        <dbReference type="ARBA" id="ARBA00022598"/>
    </source>
</evidence>
<dbReference type="Gene3D" id="3.40.50.12780">
    <property type="entry name" value="N-terminal domain of ligase-like"/>
    <property type="match status" value="1"/>
</dbReference>
<evidence type="ECO:0000256" key="6">
    <source>
        <dbReference type="ARBA" id="ARBA00041297"/>
    </source>
</evidence>
<organism evidence="9 10">
    <name type="scientific">Elysia crispata</name>
    <name type="common">lettuce slug</name>
    <dbReference type="NCBI Taxonomy" id="231223"/>
    <lineage>
        <taxon>Eukaryota</taxon>
        <taxon>Metazoa</taxon>
        <taxon>Spiralia</taxon>
        <taxon>Lophotrochozoa</taxon>
        <taxon>Mollusca</taxon>
        <taxon>Gastropoda</taxon>
        <taxon>Heterobranchia</taxon>
        <taxon>Euthyneura</taxon>
        <taxon>Panpulmonata</taxon>
        <taxon>Sacoglossa</taxon>
        <taxon>Placobranchoidea</taxon>
        <taxon>Plakobranchidae</taxon>
        <taxon>Elysia</taxon>
    </lineage>
</organism>
<evidence type="ECO:0000256" key="4">
    <source>
        <dbReference type="ARBA" id="ARBA00026121"/>
    </source>
</evidence>
<dbReference type="GO" id="GO:0005886">
    <property type="term" value="C:plasma membrane"/>
    <property type="evidence" value="ECO:0007669"/>
    <property type="project" value="TreeGrafter"/>
</dbReference>
<dbReference type="AlphaFoldDB" id="A0AAE0Y3L7"/>
<protein>
    <recommendedName>
        <fullName evidence="4">long-chain-fatty-acid--CoA ligase</fullName>
        <ecNumber evidence="4">6.2.1.3</ecNumber>
    </recommendedName>
    <alternativeName>
        <fullName evidence="6">Long-chain-fatty-acid--CoA ligase</fullName>
    </alternativeName>
</protein>
<dbReference type="InterPro" id="IPR042099">
    <property type="entry name" value="ANL_N_sf"/>
</dbReference>
<dbReference type="SUPFAM" id="SSF56801">
    <property type="entry name" value="Acetyl-CoA synthetase-like"/>
    <property type="match status" value="1"/>
</dbReference>
<dbReference type="Proteomes" id="UP001283361">
    <property type="component" value="Unassembled WGS sequence"/>
</dbReference>
<keyword evidence="10" id="KW-1185">Reference proteome</keyword>
<evidence type="ECO:0000256" key="5">
    <source>
        <dbReference type="ARBA" id="ARBA00036527"/>
    </source>
</evidence>
<evidence type="ECO:0000256" key="3">
    <source>
        <dbReference type="ARBA" id="ARBA00022832"/>
    </source>
</evidence>
<dbReference type="EMBL" id="JAWDGP010006982">
    <property type="protein sequence ID" value="KAK3731937.1"/>
    <property type="molecule type" value="Genomic_DNA"/>
</dbReference>
<keyword evidence="2" id="KW-0436">Ligase</keyword>
<dbReference type="GO" id="GO:0005789">
    <property type="term" value="C:endoplasmic reticulum membrane"/>
    <property type="evidence" value="ECO:0007669"/>
    <property type="project" value="TreeGrafter"/>
</dbReference>
<evidence type="ECO:0000313" key="10">
    <source>
        <dbReference type="Proteomes" id="UP001283361"/>
    </source>
</evidence>
<dbReference type="FunFam" id="3.30.300.30:FF:000002">
    <property type="entry name" value="Long-chain fatty acid transport protein 1"/>
    <property type="match status" value="1"/>
</dbReference>
<reference evidence="9" key="1">
    <citation type="journal article" date="2023" name="G3 (Bethesda)">
        <title>A reference genome for the long-term kleptoplast-retaining sea slug Elysia crispata morphotype clarki.</title>
        <authorList>
            <person name="Eastman K.E."/>
            <person name="Pendleton A.L."/>
            <person name="Shaikh M.A."/>
            <person name="Suttiyut T."/>
            <person name="Ogas R."/>
            <person name="Tomko P."/>
            <person name="Gavelis G."/>
            <person name="Widhalm J.R."/>
            <person name="Wisecaver J.H."/>
        </authorList>
    </citation>
    <scope>NUCLEOTIDE SEQUENCE</scope>
    <source>
        <strain evidence="9">ECLA1</strain>
    </source>
</reference>
<comment type="similarity">
    <text evidence="1">Belongs to the ATP-dependent AMP-binding enzyme family.</text>
</comment>
<dbReference type="PANTHER" id="PTHR43107">
    <property type="entry name" value="LONG-CHAIN FATTY ACID TRANSPORT PROTEIN"/>
    <property type="match status" value="1"/>
</dbReference>
<dbReference type="GO" id="GO:0044539">
    <property type="term" value="P:long-chain fatty acid import into cell"/>
    <property type="evidence" value="ECO:0007669"/>
    <property type="project" value="TreeGrafter"/>
</dbReference>
<feature type="domain" description="AMP-dependent synthetase/ligase" evidence="8">
    <location>
        <begin position="36"/>
        <end position="362"/>
    </location>
</feature>
<dbReference type="EC" id="6.2.1.3" evidence="4"/>
<accession>A0AAE0Y3L7</accession>